<organism evidence="1">
    <name type="scientific">uncultured bacterium HF0500_16O16</name>
    <dbReference type="NCBI Taxonomy" id="542511"/>
    <lineage>
        <taxon>Bacteria</taxon>
        <taxon>environmental samples</taxon>
    </lineage>
</organism>
<dbReference type="EMBL" id="GU474921">
    <property type="protein sequence ID" value="ADI19451.1"/>
    <property type="molecule type" value="Genomic_DNA"/>
</dbReference>
<reference evidence="1" key="1">
    <citation type="journal article" date="2011" name="Environ. Microbiol.">
        <title>Time-series analyses of Monterey Bay coastal microbial picoplankton using a 'genome proxy' microarray.</title>
        <authorList>
            <person name="Rich V.I."/>
            <person name="Pham V.D."/>
            <person name="Eppley J."/>
            <person name="Shi Y."/>
            <person name="DeLong E.F."/>
        </authorList>
    </citation>
    <scope>NUCLEOTIDE SEQUENCE</scope>
</reference>
<sequence>MALLKIGVACDSLEVALAASLVFDNRIQIHTEDLSLFFFVLNNGALPIGSPLGRERHRSLHDLEIFWLSYKGHTVNALAQEGDEGRDKLR</sequence>
<proteinExistence type="predicted"/>
<accession>E0XYG0</accession>
<dbReference type="AlphaFoldDB" id="E0XYG0"/>
<protein>
    <submittedName>
        <fullName evidence="1">Uncharacterized protein</fullName>
    </submittedName>
</protein>
<evidence type="ECO:0000313" key="1">
    <source>
        <dbReference type="EMBL" id="ADI19451.1"/>
    </source>
</evidence>
<name>E0XYG0_9BACT</name>